<proteinExistence type="predicted"/>
<accession>A0ABV0XSR4</accession>
<protein>
    <submittedName>
        <fullName evidence="2">Uncharacterized protein</fullName>
    </submittedName>
</protein>
<feature type="region of interest" description="Disordered" evidence="1">
    <location>
        <begin position="128"/>
        <end position="161"/>
    </location>
</feature>
<dbReference type="EMBL" id="JAHRIP010011439">
    <property type="protein sequence ID" value="MEQ2284534.1"/>
    <property type="molecule type" value="Genomic_DNA"/>
</dbReference>
<sequence>SCNCEFFTPADPESQRKRTVQNVLDLRQNLEETMTSLRGVQLSHSCVEGTINYDSDEAAAFSISSLSNRSSPLSWRHGQASPRLQAGDAPSTGSAPSDIPLRISHTSRIHLIEDLVESDPSLLKGNYLSDNDLGGKNPNDDYEDDGDDDDDDIDDLGNGPTPHPCNPACLSCQLLPPLKLESSPLAPSGNAVTMIMAPCRDTPFHELARVANRLPHGGTC</sequence>
<comment type="caution">
    <text evidence="2">The sequence shown here is derived from an EMBL/GenBank/DDBJ whole genome shotgun (WGS) entry which is preliminary data.</text>
</comment>
<feature type="region of interest" description="Disordered" evidence="1">
    <location>
        <begin position="68"/>
        <end position="100"/>
    </location>
</feature>
<name>A0ABV0XSR4_9TELE</name>
<gene>
    <name evidence="2" type="ORF">AMECASPLE_022666</name>
</gene>
<keyword evidence="3" id="KW-1185">Reference proteome</keyword>
<evidence type="ECO:0000256" key="1">
    <source>
        <dbReference type="SAM" id="MobiDB-lite"/>
    </source>
</evidence>
<evidence type="ECO:0000313" key="3">
    <source>
        <dbReference type="Proteomes" id="UP001469553"/>
    </source>
</evidence>
<feature type="non-terminal residue" evidence="2">
    <location>
        <position position="1"/>
    </location>
</feature>
<dbReference type="Proteomes" id="UP001469553">
    <property type="component" value="Unassembled WGS sequence"/>
</dbReference>
<evidence type="ECO:0000313" key="2">
    <source>
        <dbReference type="EMBL" id="MEQ2284534.1"/>
    </source>
</evidence>
<dbReference type="PANTHER" id="PTHR12784:SF3">
    <property type="entry name" value="NEURON NAVIGATOR 1"/>
    <property type="match status" value="1"/>
</dbReference>
<dbReference type="PANTHER" id="PTHR12784">
    <property type="entry name" value="STEERIN"/>
    <property type="match status" value="1"/>
</dbReference>
<organism evidence="2 3">
    <name type="scientific">Ameca splendens</name>
    <dbReference type="NCBI Taxonomy" id="208324"/>
    <lineage>
        <taxon>Eukaryota</taxon>
        <taxon>Metazoa</taxon>
        <taxon>Chordata</taxon>
        <taxon>Craniata</taxon>
        <taxon>Vertebrata</taxon>
        <taxon>Euteleostomi</taxon>
        <taxon>Actinopterygii</taxon>
        <taxon>Neopterygii</taxon>
        <taxon>Teleostei</taxon>
        <taxon>Neoteleostei</taxon>
        <taxon>Acanthomorphata</taxon>
        <taxon>Ovalentaria</taxon>
        <taxon>Atherinomorphae</taxon>
        <taxon>Cyprinodontiformes</taxon>
        <taxon>Goodeidae</taxon>
        <taxon>Ameca</taxon>
    </lineage>
</organism>
<reference evidence="2 3" key="1">
    <citation type="submission" date="2021-06" db="EMBL/GenBank/DDBJ databases">
        <authorList>
            <person name="Palmer J.M."/>
        </authorList>
    </citation>
    <scope>NUCLEOTIDE SEQUENCE [LARGE SCALE GENOMIC DNA]</scope>
    <source>
        <strain evidence="2 3">AS_MEX2019</strain>
        <tissue evidence="2">Muscle</tissue>
    </source>
</reference>
<dbReference type="InterPro" id="IPR039041">
    <property type="entry name" value="Nav/unc-53"/>
</dbReference>
<feature type="compositionally biased region" description="Acidic residues" evidence="1">
    <location>
        <begin position="140"/>
        <end position="155"/>
    </location>
</feature>